<sequence length="21" mass="2519">MMLHIITMIICTKRILKSLEM</sequence>
<name>A0A7J8P984_GOSRA</name>
<comment type="caution">
    <text evidence="1">The sequence shown here is derived from an EMBL/GenBank/DDBJ whole genome shotgun (WGS) entry which is preliminary data.</text>
</comment>
<accession>A0A7J8P984</accession>
<gene>
    <name evidence="1" type="ORF">Gorai_016581</name>
</gene>
<dbReference type="Proteomes" id="UP000593578">
    <property type="component" value="Unassembled WGS sequence"/>
</dbReference>
<protein>
    <submittedName>
        <fullName evidence="1">Uncharacterized protein</fullName>
    </submittedName>
</protein>
<dbReference type="AlphaFoldDB" id="A0A7J8P984"/>
<reference evidence="1 2" key="1">
    <citation type="journal article" date="2019" name="Genome Biol. Evol.">
        <title>Insights into the evolution of the New World diploid cottons (Gossypium, subgenus Houzingenia) based on genome sequencing.</title>
        <authorList>
            <person name="Grover C.E."/>
            <person name="Arick M.A. 2nd"/>
            <person name="Thrash A."/>
            <person name="Conover J.L."/>
            <person name="Sanders W.S."/>
            <person name="Peterson D.G."/>
            <person name="Frelichowski J.E."/>
            <person name="Scheffler J.A."/>
            <person name="Scheffler B.E."/>
            <person name="Wendel J.F."/>
        </authorList>
    </citation>
    <scope>NUCLEOTIDE SEQUENCE [LARGE SCALE GENOMIC DNA]</scope>
    <source>
        <strain evidence="1">8</strain>
        <tissue evidence="1">Leaf</tissue>
    </source>
</reference>
<evidence type="ECO:0000313" key="1">
    <source>
        <dbReference type="EMBL" id="MBA0585819.1"/>
    </source>
</evidence>
<organism evidence="1 2">
    <name type="scientific">Gossypium raimondii</name>
    <name type="common">Peruvian cotton</name>
    <name type="synonym">Gossypium klotzschianum subsp. raimondii</name>
    <dbReference type="NCBI Taxonomy" id="29730"/>
    <lineage>
        <taxon>Eukaryota</taxon>
        <taxon>Viridiplantae</taxon>
        <taxon>Streptophyta</taxon>
        <taxon>Embryophyta</taxon>
        <taxon>Tracheophyta</taxon>
        <taxon>Spermatophyta</taxon>
        <taxon>Magnoliopsida</taxon>
        <taxon>eudicotyledons</taxon>
        <taxon>Gunneridae</taxon>
        <taxon>Pentapetalae</taxon>
        <taxon>rosids</taxon>
        <taxon>malvids</taxon>
        <taxon>Malvales</taxon>
        <taxon>Malvaceae</taxon>
        <taxon>Malvoideae</taxon>
        <taxon>Gossypium</taxon>
    </lineage>
</organism>
<proteinExistence type="predicted"/>
<evidence type="ECO:0000313" key="2">
    <source>
        <dbReference type="Proteomes" id="UP000593578"/>
    </source>
</evidence>
<dbReference type="EMBL" id="JABEZZ010000005">
    <property type="protein sequence ID" value="MBA0585819.1"/>
    <property type="molecule type" value="Genomic_DNA"/>
</dbReference>